<keyword evidence="1" id="KW-0680">Restriction system</keyword>
<reference evidence="3 4" key="1">
    <citation type="submission" date="2024-02" db="EMBL/GenBank/DDBJ databases">
        <title>Bacteria isolated from the canopy kelp, Nereocystis luetkeana.</title>
        <authorList>
            <person name="Pfister C.A."/>
            <person name="Younker I.T."/>
            <person name="Light S.H."/>
        </authorList>
    </citation>
    <scope>NUCLEOTIDE SEQUENCE [LARGE SCALE GENOMIC DNA]</scope>
    <source>
        <strain evidence="3 4">TI.1.03</strain>
    </source>
</reference>
<evidence type="ECO:0000313" key="4">
    <source>
        <dbReference type="Proteomes" id="UP001371391"/>
    </source>
</evidence>
<dbReference type="GO" id="GO:0004519">
    <property type="term" value="F:endonuclease activity"/>
    <property type="evidence" value="ECO:0007669"/>
    <property type="project" value="UniProtKB-KW"/>
</dbReference>
<evidence type="ECO:0000313" key="3">
    <source>
        <dbReference type="EMBL" id="MEL0655631.1"/>
    </source>
</evidence>
<evidence type="ECO:0000256" key="2">
    <source>
        <dbReference type="ARBA" id="ARBA00023125"/>
    </source>
</evidence>
<dbReference type="SUPFAM" id="SSF116734">
    <property type="entry name" value="DNA methylase specificity domain"/>
    <property type="match status" value="2"/>
</dbReference>
<dbReference type="PANTHER" id="PTHR30408">
    <property type="entry name" value="TYPE-1 RESTRICTION ENZYME ECOKI SPECIFICITY PROTEIN"/>
    <property type="match status" value="1"/>
</dbReference>
<accession>A0ABU9H1A5</accession>
<keyword evidence="2" id="KW-0238">DNA-binding</keyword>
<organism evidence="3 4">
    <name type="scientific">Pseudoalteromonas issachenkonii</name>
    <dbReference type="NCBI Taxonomy" id="152297"/>
    <lineage>
        <taxon>Bacteria</taxon>
        <taxon>Pseudomonadati</taxon>
        <taxon>Pseudomonadota</taxon>
        <taxon>Gammaproteobacteria</taxon>
        <taxon>Alteromonadales</taxon>
        <taxon>Pseudoalteromonadaceae</taxon>
        <taxon>Pseudoalteromonas</taxon>
    </lineage>
</organism>
<keyword evidence="3" id="KW-0378">Hydrolase</keyword>
<name>A0ABU9H1A5_9GAMM</name>
<keyword evidence="3" id="KW-0255">Endonuclease</keyword>
<proteinExistence type="predicted"/>
<dbReference type="PANTHER" id="PTHR30408:SF12">
    <property type="entry name" value="TYPE I RESTRICTION ENZYME MJAVIII SPECIFICITY SUBUNIT"/>
    <property type="match status" value="1"/>
</dbReference>
<gene>
    <name evidence="3" type="ORF">V6257_11355</name>
</gene>
<dbReference type="Proteomes" id="UP001371391">
    <property type="component" value="Unassembled WGS sequence"/>
</dbReference>
<sequence length="424" mass="48825">MRSHYKRIGDFVTQIKLKNTDGSISLLKGIKINKHFMPSVANINGTDLSKYRVVKKNQFAFNPMHVGRDEVLPISMLEDDESIIVSPAYVVFEVKDEEELLPEYLMMWCRRSEFDRNAWFMTDNSVRGGFSWADFCDMELPIPSIEKQREIVREYNVVNDRISLNEQLTQKLEESAQAIYKQWFVDFEFPISKEYAQSIGKPELEGKPYKSSGGEMEYCEIIEYEIPQYWKITSLSAICSIGSSKRVFQSEYVTQGIPFYRGKEVTLRQNGNLIDDPLFISESRFDELDSKFGSPKRGDILITAVGTIGSTYLVKGEQFYFKDGNIIWLKEFLSEKSNVYIFDFMQSQMFLDYINDITIGSTQSAITIKSLGLCPVLLPDDQTLLKYCEFSGRLKSYYESVVEEKSSLSNLKNIILSKISKSTV</sequence>
<dbReference type="RefSeq" id="WP_341602799.1">
    <property type="nucleotide sequence ID" value="NZ_JBAKAW010000010.1"/>
</dbReference>
<dbReference type="EMBL" id="JBAKAW010000010">
    <property type="protein sequence ID" value="MEL0655631.1"/>
    <property type="molecule type" value="Genomic_DNA"/>
</dbReference>
<keyword evidence="4" id="KW-1185">Reference proteome</keyword>
<dbReference type="Gene3D" id="3.90.220.20">
    <property type="entry name" value="DNA methylase specificity domains"/>
    <property type="match status" value="2"/>
</dbReference>
<comment type="caution">
    <text evidence="3">The sequence shown here is derived from an EMBL/GenBank/DDBJ whole genome shotgun (WGS) entry which is preliminary data.</text>
</comment>
<evidence type="ECO:0000256" key="1">
    <source>
        <dbReference type="ARBA" id="ARBA00022747"/>
    </source>
</evidence>
<dbReference type="InterPro" id="IPR052021">
    <property type="entry name" value="Type-I_RS_S_subunit"/>
</dbReference>
<keyword evidence="3" id="KW-0540">Nuclease</keyword>
<dbReference type="InterPro" id="IPR044946">
    <property type="entry name" value="Restrct_endonuc_typeI_TRD_sf"/>
</dbReference>
<protein>
    <submittedName>
        <fullName evidence="3">Restriction endonuclease subunit S</fullName>
    </submittedName>
</protein>